<name>A0ABD3XN87_SINWO</name>
<feature type="chain" id="PRO_5044786395" evidence="1">
    <location>
        <begin position="22"/>
        <end position="341"/>
    </location>
</feature>
<dbReference type="AlphaFoldDB" id="A0ABD3XN87"/>
<proteinExistence type="predicted"/>
<organism evidence="2 3">
    <name type="scientific">Sinanodonta woodiana</name>
    <name type="common">Chinese pond mussel</name>
    <name type="synonym">Anodonta woodiana</name>
    <dbReference type="NCBI Taxonomy" id="1069815"/>
    <lineage>
        <taxon>Eukaryota</taxon>
        <taxon>Metazoa</taxon>
        <taxon>Spiralia</taxon>
        <taxon>Lophotrochozoa</taxon>
        <taxon>Mollusca</taxon>
        <taxon>Bivalvia</taxon>
        <taxon>Autobranchia</taxon>
        <taxon>Heteroconchia</taxon>
        <taxon>Palaeoheterodonta</taxon>
        <taxon>Unionida</taxon>
        <taxon>Unionoidea</taxon>
        <taxon>Unionidae</taxon>
        <taxon>Unioninae</taxon>
        <taxon>Sinanodonta</taxon>
    </lineage>
</organism>
<dbReference type="EMBL" id="JBJQND010000002">
    <property type="protein sequence ID" value="KAL3887145.1"/>
    <property type="molecule type" value="Genomic_DNA"/>
</dbReference>
<accession>A0ABD3XN87</accession>
<evidence type="ECO:0000256" key="1">
    <source>
        <dbReference type="SAM" id="SignalP"/>
    </source>
</evidence>
<sequence>MHRILPVLCFLKLTIVLSVEGVSMTITPSPMVVDSSSANPVTPLQLRCSSDGTDNIETVYRLDLSRKRSSDPDFNNIASVDAYKTTTNFSPDMRSPNATGSTLCSTAGGPPTSGILIVTMDAGSLTCSDQAEFRCTMTYNMKRTATFTVSQSTDFTVITAPNDVRIIDALYEEGGIQLQLINDSKLNISTRIRYRCAANIGDDFNGTILWERSMGISTNFSTYIPTVSTDIVQDSVTRANCSFNLTSCMYYNLSSGDNNGTTFRCKVRAYLGGKWYESMSAHHRIFAVLTPSKCKYSTVTNQSLIEASTSGGSRRMEFKVTYAVLVIILSVYQSVSGLIYP</sequence>
<gene>
    <name evidence="2" type="ORF">ACJMK2_027098</name>
</gene>
<evidence type="ECO:0000313" key="2">
    <source>
        <dbReference type="EMBL" id="KAL3887145.1"/>
    </source>
</evidence>
<comment type="caution">
    <text evidence="2">The sequence shown here is derived from an EMBL/GenBank/DDBJ whole genome shotgun (WGS) entry which is preliminary data.</text>
</comment>
<feature type="signal peptide" evidence="1">
    <location>
        <begin position="1"/>
        <end position="21"/>
    </location>
</feature>
<dbReference type="Proteomes" id="UP001634394">
    <property type="component" value="Unassembled WGS sequence"/>
</dbReference>
<evidence type="ECO:0000313" key="3">
    <source>
        <dbReference type="Proteomes" id="UP001634394"/>
    </source>
</evidence>
<keyword evidence="1" id="KW-0732">Signal</keyword>
<protein>
    <submittedName>
        <fullName evidence="2">Uncharacterized protein</fullName>
    </submittedName>
</protein>
<keyword evidence="3" id="KW-1185">Reference proteome</keyword>
<reference evidence="2 3" key="1">
    <citation type="submission" date="2024-11" db="EMBL/GenBank/DDBJ databases">
        <title>Chromosome-level genome assembly of the freshwater bivalve Anodonta woodiana.</title>
        <authorList>
            <person name="Chen X."/>
        </authorList>
    </citation>
    <scope>NUCLEOTIDE SEQUENCE [LARGE SCALE GENOMIC DNA]</scope>
    <source>
        <strain evidence="2">MN2024</strain>
        <tissue evidence="2">Gills</tissue>
    </source>
</reference>